<dbReference type="InterPro" id="IPR052512">
    <property type="entry name" value="4CMD/NDH-1_regulator"/>
</dbReference>
<dbReference type="PANTHER" id="PTHR33570:SF10">
    <property type="entry name" value="GAMMA-CARBOXYMUCONOLACTONE DECARBOXYLASE"/>
    <property type="match status" value="1"/>
</dbReference>
<evidence type="ECO:0000259" key="1">
    <source>
        <dbReference type="Pfam" id="PF02627"/>
    </source>
</evidence>
<dbReference type="SUPFAM" id="SSF69118">
    <property type="entry name" value="AhpD-like"/>
    <property type="match status" value="1"/>
</dbReference>
<gene>
    <name evidence="2" type="ORF">ACERLL_15115</name>
</gene>
<sequence length="130" mass="14353">MAESERYRRGREKLEEIHGEHGREVVQALEDVAPELARYIFEFAFGDIYRREGLHLRDRQIATIAALTAQGNAQPQLKAHIRGGLNVGLTRSEIMEVIVQMAVYAGFPAAMNGAAAAREAFREADAGTEG</sequence>
<feature type="domain" description="Carboxymuconolactone decarboxylase-like" evidence="1">
    <location>
        <begin position="34"/>
        <end position="119"/>
    </location>
</feature>
<protein>
    <submittedName>
        <fullName evidence="2">Carboxymuconolactone decarboxylase family protein</fullName>
    </submittedName>
</protein>
<name>A0ABV4TXU0_9GAMM</name>
<dbReference type="EMBL" id="JBGUAW010000011">
    <property type="protein sequence ID" value="MFA9462147.1"/>
    <property type="molecule type" value="Genomic_DNA"/>
</dbReference>
<dbReference type="Proteomes" id="UP001575181">
    <property type="component" value="Unassembled WGS sequence"/>
</dbReference>
<dbReference type="Pfam" id="PF02627">
    <property type="entry name" value="CMD"/>
    <property type="match status" value="1"/>
</dbReference>
<evidence type="ECO:0000313" key="2">
    <source>
        <dbReference type="EMBL" id="MFA9462147.1"/>
    </source>
</evidence>
<evidence type="ECO:0000313" key="3">
    <source>
        <dbReference type="Proteomes" id="UP001575181"/>
    </source>
</evidence>
<keyword evidence="3" id="KW-1185">Reference proteome</keyword>
<dbReference type="Gene3D" id="1.20.1290.10">
    <property type="entry name" value="AhpD-like"/>
    <property type="match status" value="1"/>
</dbReference>
<comment type="caution">
    <text evidence="2">The sequence shown here is derived from an EMBL/GenBank/DDBJ whole genome shotgun (WGS) entry which is preliminary data.</text>
</comment>
<dbReference type="InterPro" id="IPR029032">
    <property type="entry name" value="AhpD-like"/>
</dbReference>
<accession>A0ABV4TXU0</accession>
<proteinExistence type="predicted"/>
<reference evidence="2 3" key="1">
    <citation type="submission" date="2024-08" db="EMBL/GenBank/DDBJ databases">
        <title>Whole-genome sequencing of halo(alkali)philic microorganisms from hypersaline lakes.</title>
        <authorList>
            <person name="Sorokin D.Y."/>
            <person name="Merkel A.Y."/>
            <person name="Messina E."/>
            <person name="Yakimov M."/>
        </authorList>
    </citation>
    <scope>NUCLEOTIDE SEQUENCE [LARGE SCALE GENOMIC DNA]</scope>
    <source>
        <strain evidence="2 3">Cl-TMA</strain>
    </source>
</reference>
<dbReference type="InterPro" id="IPR003779">
    <property type="entry name" value="CMD-like"/>
</dbReference>
<dbReference type="PANTHER" id="PTHR33570">
    <property type="entry name" value="4-CARBOXYMUCONOLACTONE DECARBOXYLASE FAMILY PROTEIN"/>
    <property type="match status" value="1"/>
</dbReference>
<dbReference type="RefSeq" id="WP_373656935.1">
    <property type="nucleotide sequence ID" value="NZ_JBGUAW010000011.1"/>
</dbReference>
<organism evidence="2 3">
    <name type="scientific">Thiohalorhabdus methylotrophus</name>
    <dbReference type="NCBI Taxonomy" id="3242694"/>
    <lineage>
        <taxon>Bacteria</taxon>
        <taxon>Pseudomonadati</taxon>
        <taxon>Pseudomonadota</taxon>
        <taxon>Gammaproteobacteria</taxon>
        <taxon>Thiohalorhabdales</taxon>
        <taxon>Thiohalorhabdaceae</taxon>
        <taxon>Thiohalorhabdus</taxon>
    </lineage>
</organism>